<dbReference type="Proteomes" id="UP001165367">
    <property type="component" value="Unassembled WGS sequence"/>
</dbReference>
<dbReference type="InterPro" id="IPR024747">
    <property type="entry name" value="Pyridox_Oxase-rel"/>
</dbReference>
<dbReference type="PANTHER" id="PTHR34071">
    <property type="entry name" value="5-NITROIMIDAZOLE ANTIBIOTICS RESISTANCE PROTEIN, NIMA-FAMILY-RELATED PROTEIN-RELATED"/>
    <property type="match status" value="1"/>
</dbReference>
<dbReference type="EMBL" id="JAKLTR010000012">
    <property type="protein sequence ID" value="MCG2616291.1"/>
    <property type="molecule type" value="Genomic_DNA"/>
</dbReference>
<accession>A0ABS9KVE2</accession>
<reference evidence="1" key="1">
    <citation type="submission" date="2022-01" db="EMBL/GenBank/DDBJ databases">
        <authorList>
            <person name="Jo J.-H."/>
            <person name="Im W.-T."/>
        </authorList>
    </citation>
    <scope>NUCLEOTIDE SEQUENCE</scope>
    <source>
        <strain evidence="1">NA20</strain>
    </source>
</reference>
<keyword evidence="2" id="KW-1185">Reference proteome</keyword>
<name>A0ABS9KVE2_9BACT</name>
<evidence type="ECO:0000313" key="1">
    <source>
        <dbReference type="EMBL" id="MCG2616291.1"/>
    </source>
</evidence>
<sequence length="157" mass="17956">MFGTLDQQEIEELLGRQMIGRLGCHADGMTYVVPISYAYTDGYIYCHSMDGLKMAMLRKNGQVCFQVDDTKELSNWRSVICWGDFEELDEEAGRIEALSLLNKRHFPVRTSQKMQINAEWPFVEAETGEVKGIFFRIKVDNKTGRFEHADASGQFAT</sequence>
<organism evidence="1 2">
    <name type="scientific">Terrimonas ginsenosidimutans</name>
    <dbReference type="NCBI Taxonomy" id="2908004"/>
    <lineage>
        <taxon>Bacteria</taxon>
        <taxon>Pseudomonadati</taxon>
        <taxon>Bacteroidota</taxon>
        <taxon>Chitinophagia</taxon>
        <taxon>Chitinophagales</taxon>
        <taxon>Chitinophagaceae</taxon>
        <taxon>Terrimonas</taxon>
    </lineage>
</organism>
<dbReference type="SUPFAM" id="SSF50475">
    <property type="entry name" value="FMN-binding split barrel"/>
    <property type="match status" value="1"/>
</dbReference>
<dbReference type="InterPro" id="IPR012349">
    <property type="entry name" value="Split_barrel_FMN-bd"/>
</dbReference>
<comment type="caution">
    <text evidence="1">The sequence shown here is derived from an EMBL/GenBank/DDBJ whole genome shotgun (WGS) entry which is preliminary data.</text>
</comment>
<dbReference type="Pfam" id="PF12900">
    <property type="entry name" value="Pyridox_ox_2"/>
    <property type="match status" value="1"/>
</dbReference>
<protein>
    <submittedName>
        <fullName evidence="1">Pyridoxamine 5'-phosphate oxidase family protein</fullName>
    </submittedName>
</protein>
<proteinExistence type="predicted"/>
<gene>
    <name evidence="1" type="ORF">LZZ85_18475</name>
</gene>
<dbReference type="RefSeq" id="WP_237874826.1">
    <property type="nucleotide sequence ID" value="NZ_JAKLTR010000012.1"/>
</dbReference>
<evidence type="ECO:0000313" key="2">
    <source>
        <dbReference type="Proteomes" id="UP001165367"/>
    </source>
</evidence>
<dbReference type="Gene3D" id="2.30.110.10">
    <property type="entry name" value="Electron Transport, Fmn-binding Protein, Chain A"/>
    <property type="match status" value="1"/>
</dbReference>
<dbReference type="PANTHER" id="PTHR34071:SF2">
    <property type="entry name" value="FLAVIN-NUCLEOTIDE-BINDING PROTEIN"/>
    <property type="match status" value="1"/>
</dbReference>